<dbReference type="PANTHER" id="PTHR22590:SF2">
    <property type="entry name" value="IQ DOMAIN-CONTAINING PROTEIN N"/>
    <property type="match status" value="1"/>
</dbReference>
<dbReference type="AlphaFoldDB" id="A0A452TUY7"/>
<dbReference type="SUPFAM" id="SSF52540">
    <property type="entry name" value="P-loop containing nucleoside triphosphate hydrolases"/>
    <property type="match status" value="1"/>
</dbReference>
<dbReference type="GeneTree" id="ENSGT00940000156018"/>
<name>A0A452TUY7_URSMA</name>
<dbReference type="InterPro" id="IPR000048">
    <property type="entry name" value="IQ_motif_EF-hand-BS"/>
</dbReference>
<feature type="region of interest" description="Disordered" evidence="2">
    <location>
        <begin position="1"/>
        <end position="45"/>
    </location>
</feature>
<dbReference type="InterPro" id="IPR027417">
    <property type="entry name" value="P-loop_NTPase"/>
</dbReference>
<dbReference type="CDD" id="cd23767">
    <property type="entry name" value="IQCD"/>
    <property type="match status" value="1"/>
</dbReference>
<accession>A0A452TUY7</accession>
<evidence type="ECO:0008006" key="4">
    <source>
        <dbReference type="Google" id="ProtNLM"/>
    </source>
</evidence>
<evidence type="ECO:0000256" key="2">
    <source>
        <dbReference type="SAM" id="MobiDB-lite"/>
    </source>
</evidence>
<dbReference type="InterPro" id="IPR052318">
    <property type="entry name" value="CellDiv_DevSignal_Domain"/>
</dbReference>
<keyword evidence="1" id="KW-0677">Repeat</keyword>
<dbReference type="FunFam" id="1.20.5.190:FF:000021">
    <property type="entry name" value="IQ motif containing N"/>
    <property type="match status" value="1"/>
</dbReference>
<evidence type="ECO:0000256" key="1">
    <source>
        <dbReference type="ARBA" id="ARBA00022737"/>
    </source>
</evidence>
<proteinExistence type="predicted"/>
<reference evidence="3" key="1">
    <citation type="submission" date="2019-03" db="UniProtKB">
        <authorList>
            <consortium name="Ensembl"/>
        </authorList>
    </citation>
    <scope>IDENTIFICATION</scope>
</reference>
<organism evidence="3">
    <name type="scientific">Ursus maritimus</name>
    <name type="common">Polar bear</name>
    <name type="synonym">Thalarctos maritimus</name>
    <dbReference type="NCBI Taxonomy" id="29073"/>
    <lineage>
        <taxon>Eukaryota</taxon>
        <taxon>Metazoa</taxon>
        <taxon>Chordata</taxon>
        <taxon>Craniata</taxon>
        <taxon>Vertebrata</taxon>
        <taxon>Euteleostomi</taxon>
        <taxon>Mammalia</taxon>
        <taxon>Eutheria</taxon>
        <taxon>Laurasiatheria</taxon>
        <taxon>Carnivora</taxon>
        <taxon>Caniformia</taxon>
        <taxon>Ursidae</taxon>
        <taxon>Ursus</taxon>
    </lineage>
</organism>
<dbReference type="SMART" id="SM00015">
    <property type="entry name" value="IQ"/>
    <property type="match status" value="2"/>
</dbReference>
<evidence type="ECO:0000313" key="3">
    <source>
        <dbReference type="Ensembl" id="ENSUMAP00000012036"/>
    </source>
</evidence>
<dbReference type="Pfam" id="PF00612">
    <property type="entry name" value="IQ"/>
    <property type="match status" value="1"/>
</dbReference>
<dbReference type="Gene3D" id="1.20.5.190">
    <property type="match status" value="1"/>
</dbReference>
<feature type="compositionally biased region" description="Polar residues" evidence="2">
    <location>
        <begin position="1"/>
        <end position="26"/>
    </location>
</feature>
<sequence>MQEATQLQLSPGGQSLYQPQSVSNLQDKAGTLCPQPQHKPPASRETLLQQHDKDKMVPRHIPRLRAVVESQAFKNVLVDEMDMMLSRAATLIQANWRGYRLRQKLISQMMAAKAIQEAWRRFNTRRLLRSGKSVEKKVSVEEGDIPYHAPQQVRFQHPGEGKPPLAQPVMVSKETQFPSSDSLAPCTHQLALLQTQSAPHPGTQAPCAPGGPSVTFLPNQTVAIRHPCPASLDAKCHPCPLTGTIRNACLVHVEGDTVKTKQVTARASKAGAPGPPPCGRYAQAVHGSLKTQTQAHVETEVLKAPPQTGPTLVINKPPPQMYPVATPPQVCPAARMTKTPPQTYPAVAMTKTPFQSSPMAKSLPPTCPVAAMARTSPQTSQPATMTKTPLQSCLTRPAAMMAPPQTCPVPAMAKPPTQMRPAAPMTKTPLQTCPAMAKTPSQTLPGASVTKTPPQTRLAAMVTKTPAQFRSMAAILRTLCLPPSAAGNLKSSSPAATAAGIPNASSHTCLNGPKAKAVVNAKQTAGTVRISSQSYLADGKVKYFPPPHLVAGAPKAPARPPSEAEKMKAFSQKQDCWLTGGGGTPGEGQCGSLGLTNKALHSLGLGAPVLMGVSWAWLGEGGGNWEALEHSGWEGP</sequence>
<protein>
    <recommendedName>
        <fullName evidence="4">IQ domain-containing protein N</fullName>
    </recommendedName>
</protein>
<dbReference type="Ensembl" id="ENSUMAT00000014317.1">
    <property type="protein sequence ID" value="ENSUMAP00000012036.1"/>
    <property type="gene ID" value="ENSUMAG00000009018.1"/>
</dbReference>
<dbReference type="OMA" id="TIRSACM"/>
<dbReference type="PROSITE" id="PS50096">
    <property type="entry name" value="IQ"/>
    <property type="match status" value="1"/>
</dbReference>
<dbReference type="PANTHER" id="PTHR22590">
    <property type="entry name" value="MYOSIN MOTOR DOMAIN-CONTAINING PROTEIN"/>
    <property type="match status" value="1"/>
</dbReference>